<name>A0A383DJN6_9ZZZZ</name>
<dbReference type="AlphaFoldDB" id="A0A383DJN6"/>
<reference evidence="1" key="1">
    <citation type="submission" date="2018-05" db="EMBL/GenBank/DDBJ databases">
        <authorList>
            <person name="Lanie J.A."/>
            <person name="Ng W.-L."/>
            <person name="Kazmierczak K.M."/>
            <person name="Andrzejewski T.M."/>
            <person name="Davidsen T.M."/>
            <person name="Wayne K.J."/>
            <person name="Tettelin H."/>
            <person name="Glass J.I."/>
            <person name="Rusch D."/>
            <person name="Podicherti R."/>
            <person name="Tsui H.-C.T."/>
            <person name="Winkler M.E."/>
        </authorList>
    </citation>
    <scope>NUCLEOTIDE SEQUENCE</scope>
</reference>
<gene>
    <name evidence="1" type="ORF">METZ01_LOCUS497393</name>
</gene>
<protein>
    <submittedName>
        <fullName evidence="1">Uncharacterized protein</fullName>
    </submittedName>
</protein>
<proteinExistence type="predicted"/>
<organism evidence="1">
    <name type="scientific">marine metagenome</name>
    <dbReference type="NCBI Taxonomy" id="408172"/>
    <lineage>
        <taxon>unclassified sequences</taxon>
        <taxon>metagenomes</taxon>
        <taxon>ecological metagenomes</taxon>
    </lineage>
</organism>
<sequence>MIKKAILPALVYFTVATFVHGASLEPQLVQIDNLVLEENFSKSRPVNKDNWK</sequence>
<accession>A0A383DJN6</accession>
<dbReference type="EMBL" id="UINC01217786">
    <property type="protein sequence ID" value="SVE44539.1"/>
    <property type="molecule type" value="Genomic_DNA"/>
</dbReference>
<evidence type="ECO:0000313" key="1">
    <source>
        <dbReference type="EMBL" id="SVE44539.1"/>
    </source>
</evidence>
<feature type="non-terminal residue" evidence="1">
    <location>
        <position position="52"/>
    </location>
</feature>